<dbReference type="InterPro" id="IPR015342">
    <property type="entry name" value="PEX1-N_C-lobe"/>
</dbReference>
<reference evidence="5" key="2">
    <citation type="journal article" date="2023" name="Int. J. Mol. Sci.">
        <title>De Novo Assembly and Annotation of 11 Diverse Shrub Willow (Salix) Genomes Reveals Novel Gene Organization in Sex-Linked Regions.</title>
        <authorList>
            <person name="Hyden B."/>
            <person name="Feng K."/>
            <person name="Yates T.B."/>
            <person name="Jawdy S."/>
            <person name="Cereghino C."/>
            <person name="Smart L.B."/>
            <person name="Muchero W."/>
        </authorList>
    </citation>
    <scope>NUCLEOTIDE SEQUENCE [LARGE SCALE GENOMIC DNA]</scope>
    <source>
        <tissue evidence="5">Shoot tip</tissue>
    </source>
</reference>
<accession>A0A9Q0YYU6</accession>
<evidence type="ECO:0000259" key="4">
    <source>
        <dbReference type="Pfam" id="PF09262"/>
    </source>
</evidence>
<feature type="domain" description="Peroxisomal ATPase PEX1 N-terminal C-lobe" evidence="4">
    <location>
        <begin position="98"/>
        <end position="171"/>
    </location>
</feature>
<evidence type="ECO:0000256" key="3">
    <source>
        <dbReference type="SAM" id="MobiDB-lite"/>
    </source>
</evidence>
<dbReference type="Proteomes" id="UP001151529">
    <property type="component" value="Chromosome 1"/>
</dbReference>
<dbReference type="AlphaFoldDB" id="A0A9Q0YYU6"/>
<keyword evidence="1" id="KW-0547">Nucleotide-binding</keyword>
<evidence type="ECO:0000313" key="6">
    <source>
        <dbReference type="Proteomes" id="UP001151529"/>
    </source>
</evidence>
<reference evidence="5" key="1">
    <citation type="submission" date="2022-11" db="EMBL/GenBank/DDBJ databases">
        <authorList>
            <person name="Hyden B.L."/>
            <person name="Feng K."/>
            <person name="Yates T."/>
            <person name="Jawdy S."/>
            <person name="Smart L.B."/>
            <person name="Muchero W."/>
        </authorList>
    </citation>
    <scope>NUCLEOTIDE SEQUENCE</scope>
    <source>
        <tissue evidence="5">Shoot tip</tissue>
    </source>
</reference>
<evidence type="ECO:0000256" key="2">
    <source>
        <dbReference type="ARBA" id="ARBA00022840"/>
    </source>
</evidence>
<feature type="region of interest" description="Disordered" evidence="3">
    <location>
        <begin position="257"/>
        <end position="282"/>
    </location>
</feature>
<dbReference type="GO" id="GO:0005524">
    <property type="term" value="F:ATP binding"/>
    <property type="evidence" value="ECO:0007669"/>
    <property type="project" value="UniProtKB-KW"/>
</dbReference>
<evidence type="ECO:0000256" key="1">
    <source>
        <dbReference type="ARBA" id="ARBA00022741"/>
    </source>
</evidence>
<dbReference type="GO" id="GO:0007031">
    <property type="term" value="P:peroxisome organization"/>
    <property type="evidence" value="ECO:0007669"/>
    <property type="project" value="InterPro"/>
</dbReference>
<evidence type="ECO:0000313" key="5">
    <source>
        <dbReference type="EMBL" id="KAJ6715125.1"/>
    </source>
</evidence>
<dbReference type="InterPro" id="IPR009010">
    <property type="entry name" value="Asp_de-COase-like_dom_sf"/>
</dbReference>
<dbReference type="FunFam" id="3.10.330.10:FF:000006">
    <property type="entry name" value="Peroxisome biogenesis factor 1"/>
    <property type="match status" value="1"/>
</dbReference>
<feature type="compositionally biased region" description="Basic and acidic residues" evidence="3">
    <location>
        <begin position="273"/>
        <end position="282"/>
    </location>
</feature>
<proteinExistence type="predicted"/>
<name>A0A9Q0YYU6_SALVM</name>
<dbReference type="Pfam" id="PF09262">
    <property type="entry name" value="PEX-1N"/>
    <property type="match status" value="1"/>
</dbReference>
<dbReference type="GO" id="GO:0005777">
    <property type="term" value="C:peroxisome"/>
    <property type="evidence" value="ECO:0007669"/>
    <property type="project" value="InterPro"/>
</dbReference>
<dbReference type="InterPro" id="IPR029067">
    <property type="entry name" value="CDC48_domain_2-like_sf"/>
</dbReference>
<dbReference type="SUPFAM" id="SSF54585">
    <property type="entry name" value="Cdc48 domain 2-like"/>
    <property type="match status" value="1"/>
</dbReference>
<gene>
    <name evidence="5" type="ORF">OIU85_026608</name>
</gene>
<keyword evidence="2" id="KW-0067">ATP-binding</keyword>
<dbReference type="SUPFAM" id="SSF50692">
    <property type="entry name" value="ADC-like"/>
    <property type="match status" value="1"/>
</dbReference>
<dbReference type="Gene3D" id="3.10.330.10">
    <property type="match status" value="1"/>
</dbReference>
<organism evidence="5 6">
    <name type="scientific">Salix viminalis</name>
    <name type="common">Common osier</name>
    <name type="synonym">Basket willow</name>
    <dbReference type="NCBI Taxonomy" id="40686"/>
    <lineage>
        <taxon>Eukaryota</taxon>
        <taxon>Viridiplantae</taxon>
        <taxon>Streptophyta</taxon>
        <taxon>Embryophyta</taxon>
        <taxon>Tracheophyta</taxon>
        <taxon>Spermatophyta</taxon>
        <taxon>Magnoliopsida</taxon>
        <taxon>eudicotyledons</taxon>
        <taxon>Gunneridae</taxon>
        <taxon>Pentapetalae</taxon>
        <taxon>rosids</taxon>
        <taxon>fabids</taxon>
        <taxon>Malpighiales</taxon>
        <taxon>Salicaceae</taxon>
        <taxon>Saliceae</taxon>
        <taxon>Salix</taxon>
    </lineage>
</organism>
<sequence length="607" mass="67713">MEFQVKHVGGIENCFVSLPFNLIQALESTRRPAPLPPLLTLELRSPSANRHWTVAWSGAASSSPSIEVAQQFAECISLPDHISVQVRAVSNVVNATLVTIEPHSEDDWEVLELNAEQAEASILKQVRIVNEGMRFPLWLHGGAVITFLVVSTSPKRAVVQLVPGAEVAVAPKRRKKVINKQDATVQSSNKESTMAKAQLRLQDLDRRLFHNCDVKGVELSIALTCVAYLHPETARKFSLDSLQLVTLVPRLSSKDGVKTPDRNALRVNSASPKEAKNGTSTDKKEFRQAVAHLLFSDLVAKGHVMIARSLRLYLRAGLHSWIYLKGCITDLKDIGSLSLSLSPCYFKMLGQDKPVEKPGPELIDIDKLRKPRKTSLDTYMDAVDWSIHDKIIAALSQDFPSKQEEKTGYLSDNKKGLRRLLEAWYQAQLDAIASTSGVEVNSLILGKETLLHFEVKGYDFGIDKKTREQASSYSNGSLKNRNKTGEMQLEFLYVLSIPEESVHGIEVNAYSFAFDERKKDNLGLELFERLKLGAPVSFHSLKESNSFTGFSSNASSLSWMGTTASDVINRMMVLLYPPYSMWFNTCNLPLPWACSDIWTSRAFRGLY</sequence>
<keyword evidence="6" id="KW-1185">Reference proteome</keyword>
<dbReference type="OrthoDB" id="2187at2759"/>
<protein>
    <recommendedName>
        <fullName evidence="4">Peroxisomal ATPase PEX1 N-terminal C-lobe domain-containing protein</fullName>
    </recommendedName>
</protein>
<comment type="caution">
    <text evidence="5">The sequence shown here is derived from an EMBL/GenBank/DDBJ whole genome shotgun (WGS) entry which is preliminary data.</text>
</comment>
<dbReference type="EMBL" id="JAPFFL010000007">
    <property type="protein sequence ID" value="KAJ6715125.1"/>
    <property type="molecule type" value="Genomic_DNA"/>
</dbReference>